<gene>
    <name evidence="3" type="primary">LOC136074396</name>
</gene>
<keyword evidence="2" id="KW-1185">Reference proteome</keyword>
<dbReference type="InterPro" id="IPR038717">
    <property type="entry name" value="Tc1-like_DDE_dom"/>
</dbReference>
<evidence type="ECO:0000313" key="3">
    <source>
        <dbReference type="RefSeq" id="XP_065642782.1"/>
    </source>
</evidence>
<protein>
    <submittedName>
        <fullName evidence="3">Uncharacterized protein LOC136074396</fullName>
    </submittedName>
</protein>
<accession>A0ABM4B1W9</accession>
<reference evidence="2" key="1">
    <citation type="submission" date="2025-05" db="UniProtKB">
        <authorList>
            <consortium name="RefSeq"/>
        </authorList>
    </citation>
    <scope>NUCLEOTIDE SEQUENCE [LARGE SCALE GENOMIC DNA]</scope>
</reference>
<sequence length="146" mass="16412">MPKNTTINGAVYLRILMDKLPPFVPIHGITHFQHDGAPCHGTKAVKDWLRSENIPLLEPWPGNSPDLNIIENVWTLMKQKIAAHSPSSEDDLINWIKRVSQSTGNCLYSSISLVITGNNSVVNDLRLLTSIEFFLNADFYSNHPTF</sequence>
<evidence type="ECO:0000313" key="2">
    <source>
        <dbReference type="Proteomes" id="UP001652625"/>
    </source>
</evidence>
<dbReference type="Pfam" id="PF13358">
    <property type="entry name" value="DDE_3"/>
    <property type="match status" value="1"/>
</dbReference>
<organism evidence="2 3">
    <name type="scientific">Hydra vulgaris</name>
    <name type="common">Hydra</name>
    <name type="synonym">Hydra attenuata</name>
    <dbReference type="NCBI Taxonomy" id="6087"/>
    <lineage>
        <taxon>Eukaryota</taxon>
        <taxon>Metazoa</taxon>
        <taxon>Cnidaria</taxon>
        <taxon>Hydrozoa</taxon>
        <taxon>Hydroidolina</taxon>
        <taxon>Anthoathecata</taxon>
        <taxon>Aplanulata</taxon>
        <taxon>Hydridae</taxon>
        <taxon>Hydra</taxon>
    </lineage>
</organism>
<dbReference type="Proteomes" id="UP001652625">
    <property type="component" value="Chromosome 01"/>
</dbReference>
<dbReference type="InterPro" id="IPR036397">
    <property type="entry name" value="RNaseH_sf"/>
</dbReference>
<name>A0ABM4B1W9_HYDVU</name>
<dbReference type="GeneID" id="136074396"/>
<feature type="domain" description="Tc1-like transposase DDE" evidence="1">
    <location>
        <begin position="29"/>
        <end position="92"/>
    </location>
</feature>
<reference evidence="3" key="2">
    <citation type="submission" date="2025-08" db="UniProtKB">
        <authorList>
            <consortium name="RefSeq"/>
        </authorList>
    </citation>
    <scope>IDENTIFICATION</scope>
</reference>
<dbReference type="Gene3D" id="3.30.420.10">
    <property type="entry name" value="Ribonuclease H-like superfamily/Ribonuclease H"/>
    <property type="match status" value="1"/>
</dbReference>
<dbReference type="RefSeq" id="XP_065642782.1">
    <property type="nucleotide sequence ID" value="XM_065786710.1"/>
</dbReference>
<evidence type="ECO:0000259" key="1">
    <source>
        <dbReference type="Pfam" id="PF13358"/>
    </source>
</evidence>
<proteinExistence type="predicted"/>